<name>A0A553BWJ8_9FLAO</name>
<gene>
    <name evidence="2" type="ORF">FNW11_03465</name>
    <name evidence="1" type="ORF">FNW12_04345</name>
</gene>
<keyword evidence="3" id="KW-1185">Reference proteome</keyword>
<dbReference type="EMBL" id="VJZL01000003">
    <property type="protein sequence ID" value="TRX12608.1"/>
    <property type="molecule type" value="Genomic_DNA"/>
</dbReference>
<dbReference type="EMBL" id="VJZN01000005">
    <property type="protein sequence ID" value="TRX08479.1"/>
    <property type="molecule type" value="Genomic_DNA"/>
</dbReference>
<dbReference type="AlphaFoldDB" id="A0A553BWJ8"/>
<evidence type="ECO:0000313" key="1">
    <source>
        <dbReference type="EMBL" id="TRX08479.1"/>
    </source>
</evidence>
<dbReference type="OrthoDB" id="8480302at2"/>
<accession>A0A553BWJ8</accession>
<reference evidence="3 4" key="1">
    <citation type="submission" date="2019-07" db="EMBL/GenBank/DDBJ databases">
        <title>Novel species of Flavobacterium.</title>
        <authorList>
            <person name="Liu Q."/>
            <person name="Xin Y.-H."/>
        </authorList>
    </citation>
    <scope>NUCLEOTIDE SEQUENCE [LARGE SCALE GENOMIC DNA]</scope>
    <source>
        <strain evidence="1 3">GSP39</strain>
        <strain evidence="2 4">GSR22</strain>
    </source>
</reference>
<evidence type="ECO:0000313" key="4">
    <source>
        <dbReference type="Proteomes" id="UP000318669"/>
    </source>
</evidence>
<dbReference type="Proteomes" id="UP000318528">
    <property type="component" value="Unassembled WGS sequence"/>
</dbReference>
<dbReference type="Proteomes" id="UP000318669">
    <property type="component" value="Unassembled WGS sequence"/>
</dbReference>
<protein>
    <submittedName>
        <fullName evidence="2">DUF2007 domain-containing protein</fullName>
    </submittedName>
</protein>
<organism evidence="2 4">
    <name type="scientific">Flavobacterium gawalongense</name>
    <dbReference type="NCBI Taxonomy" id="2594432"/>
    <lineage>
        <taxon>Bacteria</taxon>
        <taxon>Pseudomonadati</taxon>
        <taxon>Bacteroidota</taxon>
        <taxon>Flavobacteriia</taxon>
        <taxon>Flavobacteriales</taxon>
        <taxon>Flavobacteriaceae</taxon>
        <taxon>Flavobacterium</taxon>
    </lineage>
</organism>
<evidence type="ECO:0000313" key="2">
    <source>
        <dbReference type="EMBL" id="TRX12608.1"/>
    </source>
</evidence>
<evidence type="ECO:0000313" key="3">
    <source>
        <dbReference type="Proteomes" id="UP000318528"/>
    </source>
</evidence>
<proteinExistence type="predicted"/>
<comment type="caution">
    <text evidence="2">The sequence shown here is derived from an EMBL/GenBank/DDBJ whole genome shotgun (WGS) entry which is preliminary data.</text>
</comment>
<sequence>MEEFQTIAIFNYSHEIVVLKHILDQEEIPYFFENETTLSVAPFYSNALGGIKLKVHLNDFEKVQEILDHLNNNLTIV</sequence>
<dbReference type="RefSeq" id="WP_143387292.1">
    <property type="nucleotide sequence ID" value="NZ_VJZL01000003.1"/>
</dbReference>